<protein>
    <submittedName>
        <fullName evidence="1">Uncharacterized protein</fullName>
    </submittedName>
</protein>
<reference evidence="1" key="1">
    <citation type="submission" date="2008-03" db="EMBL/GenBank/DDBJ databases">
        <title>Annotation of Ixodes scapularis.</title>
        <authorList>
            <consortium name="Ixodes scapularis Genome Project Consortium"/>
            <person name="Caler E."/>
            <person name="Hannick L.I."/>
            <person name="Bidwell S."/>
            <person name="Joardar V."/>
            <person name="Thiagarajan M."/>
            <person name="Amedeo P."/>
            <person name="Galinsky K.J."/>
            <person name="Schobel S."/>
            <person name="Inman J."/>
            <person name="Hostetler J."/>
            <person name="Miller J."/>
            <person name="Hammond M."/>
            <person name="Megy K."/>
            <person name="Lawson D."/>
            <person name="Kodira C."/>
            <person name="Sutton G."/>
            <person name="Meyer J."/>
            <person name="Hill C.A."/>
            <person name="Birren B."/>
            <person name="Nene V."/>
            <person name="Collins F."/>
            <person name="Alarcon-Chaidez F."/>
            <person name="Wikel S."/>
            <person name="Strausberg R."/>
        </authorList>
    </citation>
    <scope>NUCLEOTIDE SEQUENCE [LARGE SCALE GENOMIC DNA]</scope>
    <source>
        <strain evidence="1">Wikel colony</strain>
    </source>
</reference>
<dbReference type="HOGENOM" id="CLU_2628912_0_0_1"/>
<dbReference type="AlphaFoldDB" id="B7P9U8"/>
<feature type="non-terminal residue" evidence="1">
    <location>
        <position position="79"/>
    </location>
</feature>
<accession>B7P9U8</accession>
<feature type="non-terminal residue" evidence="1">
    <location>
        <position position="1"/>
    </location>
</feature>
<proteinExistence type="predicted"/>
<dbReference type="VEuPathDB" id="VectorBase:ISCW003145"/>
<gene>
    <name evidence="1" type="ORF">IscW_ISCW003145</name>
</gene>
<name>B7P9U8_IXOSC</name>
<evidence type="ECO:0000313" key="1">
    <source>
        <dbReference type="EMBL" id="EEC03370.1"/>
    </source>
</evidence>
<dbReference type="EMBL" id="DS667471">
    <property type="protein sequence ID" value="EEC03370.1"/>
    <property type="molecule type" value="Genomic_DNA"/>
</dbReference>
<dbReference type="PaxDb" id="6945-B7P9U8"/>
<sequence length="79" mass="9034">RLNQVQYTFSRGVSCTRAGPPVLTQRRKLELRYWRPEDTGKVAKPPIADAQRFLASDRRIARSDVGSDSFVVHMFRALS</sequence>
<organism>
    <name type="scientific">Ixodes scapularis</name>
    <name type="common">Black-legged tick</name>
    <name type="synonym">Deer tick</name>
    <dbReference type="NCBI Taxonomy" id="6945"/>
    <lineage>
        <taxon>Eukaryota</taxon>
        <taxon>Metazoa</taxon>
        <taxon>Ecdysozoa</taxon>
        <taxon>Arthropoda</taxon>
        <taxon>Chelicerata</taxon>
        <taxon>Arachnida</taxon>
        <taxon>Acari</taxon>
        <taxon>Parasitiformes</taxon>
        <taxon>Ixodida</taxon>
        <taxon>Ixodoidea</taxon>
        <taxon>Ixodidae</taxon>
        <taxon>Ixodinae</taxon>
        <taxon>Ixodes</taxon>
    </lineage>
</organism>